<comment type="caution">
    <text evidence="1">The sequence shown here is derived from an EMBL/GenBank/DDBJ whole genome shotgun (WGS) entry which is preliminary data.</text>
</comment>
<proteinExistence type="predicted"/>
<dbReference type="EMBL" id="WESC01000014">
    <property type="protein sequence ID" value="KAB7738942.1"/>
    <property type="molecule type" value="Genomic_DNA"/>
</dbReference>
<sequence>MQDQYGFRASLEPLGFDRTVEQDYSSRLRGRDMPLTALLGRETRRLALKAISWMPVRLKGGKTTMRVGFDQAELTASKANPIAQGVAECPADADREAPVLMNEG</sequence>
<name>A0A6N6VGA7_9HYPH</name>
<keyword evidence="2" id="KW-1185">Reference proteome</keyword>
<reference evidence="1 2" key="1">
    <citation type="submission" date="2019-09" db="EMBL/GenBank/DDBJ databases">
        <title>Parvibaculum sedimenti sp. nov., isolated from sediment.</title>
        <authorList>
            <person name="Wang Y."/>
        </authorList>
    </citation>
    <scope>NUCLEOTIDE SEQUENCE [LARGE SCALE GENOMIC DNA]</scope>
    <source>
        <strain evidence="1 2">HXT-9</strain>
    </source>
</reference>
<accession>A0A6N6VGA7</accession>
<evidence type="ECO:0000313" key="2">
    <source>
        <dbReference type="Proteomes" id="UP000468901"/>
    </source>
</evidence>
<protein>
    <submittedName>
        <fullName evidence="1">Uncharacterized protein</fullName>
    </submittedName>
</protein>
<evidence type="ECO:0000313" key="1">
    <source>
        <dbReference type="EMBL" id="KAB7738942.1"/>
    </source>
</evidence>
<organism evidence="1 2">
    <name type="scientific">Parvibaculum sedimenti</name>
    <dbReference type="NCBI Taxonomy" id="2608632"/>
    <lineage>
        <taxon>Bacteria</taxon>
        <taxon>Pseudomonadati</taxon>
        <taxon>Pseudomonadota</taxon>
        <taxon>Alphaproteobacteria</taxon>
        <taxon>Hyphomicrobiales</taxon>
        <taxon>Parvibaculaceae</taxon>
        <taxon>Parvibaculum</taxon>
    </lineage>
</organism>
<gene>
    <name evidence="1" type="ORF">F2P47_14150</name>
</gene>
<dbReference type="Proteomes" id="UP000468901">
    <property type="component" value="Unassembled WGS sequence"/>
</dbReference>
<dbReference type="RefSeq" id="WP_152217034.1">
    <property type="nucleotide sequence ID" value="NZ_JBAQYD010000307.1"/>
</dbReference>
<dbReference type="AlphaFoldDB" id="A0A6N6VGA7"/>